<keyword evidence="3" id="KW-1185">Reference proteome</keyword>
<evidence type="ECO:0000313" key="3">
    <source>
        <dbReference type="Proteomes" id="UP001194469"/>
    </source>
</evidence>
<feature type="compositionally biased region" description="Polar residues" evidence="1">
    <location>
        <begin position="10"/>
        <end position="21"/>
    </location>
</feature>
<gene>
    <name evidence="2" type="ORF">FVW20_14915</name>
</gene>
<proteinExistence type="predicted"/>
<name>A0ABS0J756_9BACT</name>
<dbReference type="EMBL" id="VRYY01000525">
    <property type="protein sequence ID" value="MBG3878267.1"/>
    <property type="molecule type" value="Genomic_DNA"/>
</dbReference>
<sequence length="304" mass="33454">MGKTLKELSNEQASTQPQQVDGLTEEAPILGIVPFEEASHGLWNMYEDVEEVQGAGWVEMNAPLPSVEVTSNLRKVDLSILGGEIEVPEDTARMFGGKEKYFSKKMPKVLRRSGMSAEQRIIYDNFRAFALDHGKVTDAGATAGGCYSMLAVRFVEGETCGLYSPECFKQGTVLDVQSINGGELYKATSGQYQGVLVFGLRLKSYLGIQIANPHSVAAIVNVSRDHVPTEAMIDDMLAQVRATSGSTYLFMHERARNLLYRYKAGALQIVPGGKDMDRQITHWNGIEIVTSYNFKDGTEQVLAL</sequence>
<organism evidence="2 3">
    <name type="scientific">Nitratidesulfovibrio oxamicus</name>
    <dbReference type="NCBI Taxonomy" id="32016"/>
    <lineage>
        <taxon>Bacteria</taxon>
        <taxon>Pseudomonadati</taxon>
        <taxon>Thermodesulfobacteriota</taxon>
        <taxon>Desulfovibrionia</taxon>
        <taxon>Desulfovibrionales</taxon>
        <taxon>Desulfovibrionaceae</taxon>
        <taxon>Nitratidesulfovibrio</taxon>
    </lineage>
</organism>
<dbReference type="InterPro" id="IPR048813">
    <property type="entry name" value="GP7-like"/>
</dbReference>
<evidence type="ECO:0000256" key="1">
    <source>
        <dbReference type="SAM" id="MobiDB-lite"/>
    </source>
</evidence>
<feature type="region of interest" description="Disordered" evidence="1">
    <location>
        <begin position="1"/>
        <end position="23"/>
    </location>
</feature>
<evidence type="ECO:0000313" key="2">
    <source>
        <dbReference type="EMBL" id="MBG3878267.1"/>
    </source>
</evidence>
<accession>A0ABS0J756</accession>
<dbReference type="RefSeq" id="WP_190246082.1">
    <property type="nucleotide sequence ID" value="NZ_VRYY01000525.1"/>
</dbReference>
<reference evidence="2 3" key="1">
    <citation type="submission" date="2019-08" db="EMBL/GenBank/DDBJ databases">
        <authorList>
            <person name="Luo N."/>
        </authorList>
    </citation>
    <scope>NUCLEOTIDE SEQUENCE [LARGE SCALE GENOMIC DNA]</scope>
    <source>
        <strain evidence="2 3">NCIMB 9442</strain>
    </source>
</reference>
<comment type="caution">
    <text evidence="2">The sequence shown here is derived from an EMBL/GenBank/DDBJ whole genome shotgun (WGS) entry which is preliminary data.</text>
</comment>
<dbReference type="Proteomes" id="UP001194469">
    <property type="component" value="Unassembled WGS sequence"/>
</dbReference>
<dbReference type="NCBIfam" id="NF045672">
    <property type="entry name" value="MCP_gp7_epsi_15"/>
    <property type="match status" value="1"/>
</dbReference>
<protein>
    <submittedName>
        <fullName evidence="2">Uncharacterized protein</fullName>
    </submittedName>
</protein>